<reference evidence="1" key="2">
    <citation type="submission" date="2020-09" db="EMBL/GenBank/DDBJ databases">
        <authorList>
            <person name="Sun Q."/>
            <person name="Zhou Y."/>
        </authorList>
    </citation>
    <scope>NUCLEOTIDE SEQUENCE</scope>
    <source>
        <strain evidence="1">CGMCC 1.15758</strain>
    </source>
</reference>
<dbReference type="Proteomes" id="UP000636949">
    <property type="component" value="Unassembled WGS sequence"/>
</dbReference>
<dbReference type="OrthoDB" id="5623921at2"/>
<evidence type="ECO:0008006" key="3">
    <source>
        <dbReference type="Google" id="ProtNLM"/>
    </source>
</evidence>
<dbReference type="EMBL" id="BMJS01000018">
    <property type="protein sequence ID" value="GGG00039.1"/>
    <property type="molecule type" value="Genomic_DNA"/>
</dbReference>
<accession>A0A8J3E9A7</accession>
<protein>
    <recommendedName>
        <fullName evidence="3">Transposase</fullName>
    </recommendedName>
</protein>
<proteinExistence type="predicted"/>
<name>A0A8J3E9A7_9GAMM</name>
<gene>
    <name evidence="1" type="ORF">GCM10010995_16710</name>
</gene>
<evidence type="ECO:0000313" key="1">
    <source>
        <dbReference type="EMBL" id="GGG00039.1"/>
    </source>
</evidence>
<comment type="caution">
    <text evidence="1">The sequence shown here is derived from an EMBL/GenBank/DDBJ whole genome shotgun (WGS) entry which is preliminary data.</text>
</comment>
<sequence length="107" mass="12507">MANQYTGSFEHIIQQKYNCSAREVLERCADEGMTYQDAEKMLGFKHGTIRKWANRFDIKLKSGIVEKTVKRDSFMKMFKQKGLNKYNVLSRCWGVKKRKLAFISTNG</sequence>
<keyword evidence="2" id="KW-1185">Reference proteome</keyword>
<evidence type="ECO:0000313" key="2">
    <source>
        <dbReference type="Proteomes" id="UP000636949"/>
    </source>
</evidence>
<organism evidence="1 2">
    <name type="scientific">Cysteiniphilum litorale</name>
    <dbReference type="NCBI Taxonomy" id="2056700"/>
    <lineage>
        <taxon>Bacteria</taxon>
        <taxon>Pseudomonadati</taxon>
        <taxon>Pseudomonadota</taxon>
        <taxon>Gammaproteobacteria</taxon>
        <taxon>Thiotrichales</taxon>
        <taxon>Fastidiosibacteraceae</taxon>
        <taxon>Cysteiniphilum</taxon>
    </lineage>
</organism>
<dbReference type="RefSeq" id="WP_117002944.1">
    <property type="nucleotide sequence ID" value="NZ_BMJS01000018.1"/>
</dbReference>
<reference evidence="1" key="1">
    <citation type="journal article" date="2014" name="Int. J. Syst. Evol. Microbiol.">
        <title>Complete genome sequence of Corynebacterium casei LMG S-19264T (=DSM 44701T), isolated from a smear-ripened cheese.</title>
        <authorList>
            <consortium name="US DOE Joint Genome Institute (JGI-PGF)"/>
            <person name="Walter F."/>
            <person name="Albersmeier A."/>
            <person name="Kalinowski J."/>
            <person name="Ruckert C."/>
        </authorList>
    </citation>
    <scope>NUCLEOTIDE SEQUENCE</scope>
    <source>
        <strain evidence="1">CGMCC 1.15758</strain>
    </source>
</reference>
<dbReference type="AlphaFoldDB" id="A0A8J3E9A7"/>